<protein>
    <submittedName>
        <fullName evidence="1">Uncharacterized protein</fullName>
    </submittedName>
</protein>
<name>A0A016SVG7_9BILA</name>
<sequence length="82" mass="9630">MMKNRGQSQLIRSRLQPRHGRAFFSLGIPSRVDRSLWEIFRKWMHSPSRSTSRIWYKLPQKCNDMKESISFINSASESDSVG</sequence>
<comment type="caution">
    <text evidence="1">The sequence shown here is derived from an EMBL/GenBank/DDBJ whole genome shotgun (WGS) entry which is preliminary data.</text>
</comment>
<evidence type="ECO:0000313" key="1">
    <source>
        <dbReference type="EMBL" id="EYB94381.1"/>
    </source>
</evidence>
<gene>
    <name evidence="1" type="primary">Acey_s0172.g357</name>
    <name evidence="1" type="ORF">Y032_0172g357</name>
</gene>
<accession>A0A016SVG7</accession>
<proteinExistence type="predicted"/>
<keyword evidence="2" id="KW-1185">Reference proteome</keyword>
<dbReference type="AlphaFoldDB" id="A0A016SVG7"/>
<dbReference type="Proteomes" id="UP000024635">
    <property type="component" value="Unassembled WGS sequence"/>
</dbReference>
<organism evidence="1 2">
    <name type="scientific">Ancylostoma ceylanicum</name>
    <dbReference type="NCBI Taxonomy" id="53326"/>
    <lineage>
        <taxon>Eukaryota</taxon>
        <taxon>Metazoa</taxon>
        <taxon>Ecdysozoa</taxon>
        <taxon>Nematoda</taxon>
        <taxon>Chromadorea</taxon>
        <taxon>Rhabditida</taxon>
        <taxon>Rhabditina</taxon>
        <taxon>Rhabditomorpha</taxon>
        <taxon>Strongyloidea</taxon>
        <taxon>Ancylostomatidae</taxon>
        <taxon>Ancylostomatinae</taxon>
        <taxon>Ancylostoma</taxon>
    </lineage>
</organism>
<dbReference type="EMBL" id="JARK01001508">
    <property type="protein sequence ID" value="EYB94381.1"/>
    <property type="molecule type" value="Genomic_DNA"/>
</dbReference>
<evidence type="ECO:0000313" key="2">
    <source>
        <dbReference type="Proteomes" id="UP000024635"/>
    </source>
</evidence>
<reference evidence="2" key="1">
    <citation type="journal article" date="2015" name="Nat. Genet.">
        <title>The genome and transcriptome of the zoonotic hookworm Ancylostoma ceylanicum identify infection-specific gene families.</title>
        <authorList>
            <person name="Schwarz E.M."/>
            <person name="Hu Y."/>
            <person name="Antoshechkin I."/>
            <person name="Miller M.M."/>
            <person name="Sternberg P.W."/>
            <person name="Aroian R.V."/>
        </authorList>
    </citation>
    <scope>NUCLEOTIDE SEQUENCE</scope>
    <source>
        <strain evidence="2">HY135</strain>
    </source>
</reference>